<dbReference type="Pfam" id="PF06827">
    <property type="entry name" value="zf-FPG_IleRS"/>
    <property type="match status" value="1"/>
</dbReference>
<keyword evidence="19" id="KW-1185">Reference proteome</keyword>
<dbReference type="SUPFAM" id="SSF46946">
    <property type="entry name" value="S13-like H2TH domain"/>
    <property type="match status" value="1"/>
</dbReference>
<dbReference type="InterPro" id="IPR010979">
    <property type="entry name" value="Ribosomal_uS13-like_H2TH"/>
</dbReference>
<dbReference type="FunFam" id="1.10.8.50:FF:000003">
    <property type="entry name" value="Formamidopyrimidine-DNA glycosylase"/>
    <property type="match status" value="1"/>
</dbReference>
<dbReference type="SMART" id="SM01232">
    <property type="entry name" value="H2TH"/>
    <property type="match status" value="1"/>
</dbReference>
<feature type="binding site" evidence="15">
    <location>
        <position position="111"/>
    </location>
    <ligand>
        <name>DNA</name>
        <dbReference type="ChEBI" id="CHEBI:16991"/>
    </ligand>
</feature>
<evidence type="ECO:0000256" key="7">
    <source>
        <dbReference type="ARBA" id="ARBA00022801"/>
    </source>
</evidence>
<dbReference type="Proteomes" id="UP000182589">
    <property type="component" value="Unassembled WGS sequence"/>
</dbReference>
<evidence type="ECO:0000256" key="12">
    <source>
        <dbReference type="ARBA" id="ARBA00023268"/>
    </source>
</evidence>
<dbReference type="InterPro" id="IPR035937">
    <property type="entry name" value="FPG_N"/>
</dbReference>
<keyword evidence="11 15" id="KW-0456">Lyase</keyword>
<evidence type="ECO:0000256" key="14">
    <source>
        <dbReference type="ARBA" id="ARBA00044632"/>
    </source>
</evidence>
<comment type="function">
    <text evidence="15">Involved in base excision repair of DNA damaged by oxidation or by mutagenic agents. Acts as DNA glycosylase that recognizes and removes damaged bases. Has a preference for oxidized purines, such as 7,8-dihydro-8-oxoguanine (8-oxoG). Has AP (apurinic/apyrimidinic) lyase activity and introduces nicks in the DNA strand. Cleaves the DNA backbone by beta-delta elimination to generate a single-strand break at the site of the removed base with both 3'- and 5'-phosphates.</text>
</comment>
<evidence type="ECO:0000256" key="6">
    <source>
        <dbReference type="ARBA" id="ARBA00022771"/>
    </source>
</evidence>
<dbReference type="PANTHER" id="PTHR22993:SF9">
    <property type="entry name" value="FORMAMIDOPYRIMIDINE-DNA GLYCOSYLASE"/>
    <property type="match status" value="1"/>
</dbReference>
<dbReference type="EC" id="3.2.2.23" evidence="15"/>
<dbReference type="GO" id="GO:0008270">
    <property type="term" value="F:zinc ion binding"/>
    <property type="evidence" value="ECO:0007669"/>
    <property type="project" value="UniProtKB-UniRule"/>
</dbReference>
<organism evidence="18 19">
    <name type="scientific">Alicyclobacillus hesperidum</name>
    <dbReference type="NCBI Taxonomy" id="89784"/>
    <lineage>
        <taxon>Bacteria</taxon>
        <taxon>Bacillati</taxon>
        <taxon>Bacillota</taxon>
        <taxon>Bacilli</taxon>
        <taxon>Bacillales</taxon>
        <taxon>Alicyclobacillaceae</taxon>
        <taxon>Alicyclobacillus</taxon>
    </lineage>
</organism>
<dbReference type="GO" id="GO:0006284">
    <property type="term" value="P:base-excision repair"/>
    <property type="evidence" value="ECO:0007669"/>
    <property type="project" value="InterPro"/>
</dbReference>
<dbReference type="FunFam" id="3.20.190.10:FF:000001">
    <property type="entry name" value="Formamidopyrimidine-DNA glycosylase"/>
    <property type="match status" value="1"/>
</dbReference>
<keyword evidence="8 15" id="KW-0862">Zinc</keyword>
<dbReference type="PROSITE" id="PS51066">
    <property type="entry name" value="ZF_FPG_2"/>
    <property type="match status" value="1"/>
</dbReference>
<dbReference type="InterPro" id="IPR015886">
    <property type="entry name" value="H2TH_FPG"/>
</dbReference>
<comment type="subunit">
    <text evidence="3 15">Monomer.</text>
</comment>
<comment type="catalytic activity">
    <reaction evidence="14 15">
        <text>2'-deoxyribonucleotide-(2'-deoxyribose 5'-phosphate)-2'-deoxyribonucleotide-DNA = a 3'-end 2'-deoxyribonucleotide-(2,3-dehydro-2,3-deoxyribose 5'-phosphate)-DNA + a 5'-end 5'-phospho-2'-deoxyribonucleoside-DNA + H(+)</text>
        <dbReference type="Rhea" id="RHEA:66592"/>
        <dbReference type="Rhea" id="RHEA-COMP:13180"/>
        <dbReference type="Rhea" id="RHEA-COMP:16897"/>
        <dbReference type="Rhea" id="RHEA-COMP:17067"/>
        <dbReference type="ChEBI" id="CHEBI:15378"/>
        <dbReference type="ChEBI" id="CHEBI:136412"/>
        <dbReference type="ChEBI" id="CHEBI:157695"/>
        <dbReference type="ChEBI" id="CHEBI:167181"/>
        <dbReference type="EC" id="4.2.99.18"/>
    </reaction>
</comment>
<dbReference type="Gene3D" id="3.20.190.10">
    <property type="entry name" value="MutM-like, N-terminal"/>
    <property type="match status" value="1"/>
</dbReference>
<feature type="active site" description="Schiff-base intermediate with DNA" evidence="15">
    <location>
        <position position="2"/>
    </location>
</feature>
<dbReference type="Pfam" id="PF01149">
    <property type="entry name" value="Fapy_DNA_glyco"/>
    <property type="match status" value="1"/>
</dbReference>
<dbReference type="SUPFAM" id="SSF81624">
    <property type="entry name" value="N-terminal domain of MutM-like DNA repair proteins"/>
    <property type="match status" value="1"/>
</dbReference>
<evidence type="ECO:0000256" key="15">
    <source>
        <dbReference type="HAMAP-Rule" id="MF_00103"/>
    </source>
</evidence>
<dbReference type="InterPro" id="IPR020629">
    <property type="entry name" value="FPG_Glyclase"/>
</dbReference>
<dbReference type="InterPro" id="IPR000214">
    <property type="entry name" value="Znf_DNA_glyclase/AP_lyase"/>
</dbReference>
<feature type="active site" description="Proton donor; for beta-elimination activity" evidence="15">
    <location>
        <position position="59"/>
    </location>
</feature>
<feature type="active site" description="Proton donor" evidence="15">
    <location>
        <position position="3"/>
    </location>
</feature>
<dbReference type="SUPFAM" id="SSF57716">
    <property type="entry name" value="Glucocorticoid receptor-like (DNA-binding domain)"/>
    <property type="match status" value="1"/>
</dbReference>
<dbReference type="Pfam" id="PF06831">
    <property type="entry name" value="H2TH"/>
    <property type="match status" value="1"/>
</dbReference>
<evidence type="ECO:0000256" key="4">
    <source>
        <dbReference type="ARBA" id="ARBA00022723"/>
    </source>
</evidence>
<dbReference type="HAMAP" id="MF_00103">
    <property type="entry name" value="Fapy_DNA_glycosyl"/>
    <property type="match status" value="1"/>
</dbReference>
<keyword evidence="9 15" id="KW-0238">DNA-binding</keyword>
<dbReference type="Gene3D" id="1.10.8.50">
    <property type="match status" value="1"/>
</dbReference>
<name>A0A1H2QSW1_9BACL</name>
<evidence type="ECO:0000256" key="2">
    <source>
        <dbReference type="ARBA" id="ARBA00009409"/>
    </source>
</evidence>
<dbReference type="SMART" id="SM00898">
    <property type="entry name" value="Fapy_DNA_glyco"/>
    <property type="match status" value="1"/>
</dbReference>
<keyword evidence="12 15" id="KW-0511">Multifunctional enzyme</keyword>
<evidence type="ECO:0000313" key="19">
    <source>
        <dbReference type="Proteomes" id="UP000182589"/>
    </source>
</evidence>
<dbReference type="EMBL" id="FNOJ01000002">
    <property type="protein sequence ID" value="SDW10267.1"/>
    <property type="molecule type" value="Genomic_DNA"/>
</dbReference>
<comment type="catalytic activity">
    <reaction evidence="1 15">
        <text>Hydrolysis of DNA containing ring-opened 7-methylguanine residues, releasing 2,6-diamino-4-hydroxy-5-(N-methyl)formamidopyrimidine.</text>
        <dbReference type="EC" id="3.2.2.23"/>
    </reaction>
</comment>
<evidence type="ECO:0000256" key="5">
    <source>
        <dbReference type="ARBA" id="ARBA00022763"/>
    </source>
</evidence>
<accession>A0A1H2QSW1</accession>
<keyword evidence="6 15" id="KW-0863">Zinc-finger</keyword>
<gene>
    <name evidence="15" type="primary">mutM</name>
    <name evidence="15" type="synonym">fpg</name>
    <name evidence="18" type="ORF">SAMN04489725_10237</name>
</gene>
<comment type="similarity">
    <text evidence="2 15">Belongs to the FPG family.</text>
</comment>
<evidence type="ECO:0000259" key="17">
    <source>
        <dbReference type="PROSITE" id="PS51068"/>
    </source>
</evidence>
<feature type="domain" description="FPG-type" evidence="16">
    <location>
        <begin position="238"/>
        <end position="272"/>
    </location>
</feature>
<dbReference type="InterPro" id="IPR012319">
    <property type="entry name" value="FPG_cat"/>
</dbReference>
<keyword evidence="10 15" id="KW-0234">DNA repair</keyword>
<comment type="cofactor">
    <cofactor evidence="15">
        <name>Zn(2+)</name>
        <dbReference type="ChEBI" id="CHEBI:29105"/>
    </cofactor>
    <text evidence="15">Binds 1 zinc ion per subunit.</text>
</comment>
<dbReference type="NCBIfam" id="NF002211">
    <property type="entry name" value="PRK01103.1"/>
    <property type="match status" value="1"/>
</dbReference>
<evidence type="ECO:0000256" key="11">
    <source>
        <dbReference type="ARBA" id="ARBA00023239"/>
    </source>
</evidence>
<evidence type="ECO:0000259" key="16">
    <source>
        <dbReference type="PROSITE" id="PS51066"/>
    </source>
</evidence>
<feature type="active site" description="Proton donor; for delta-elimination activity" evidence="15">
    <location>
        <position position="262"/>
    </location>
</feature>
<dbReference type="RefSeq" id="WP_074691358.1">
    <property type="nucleotide sequence ID" value="NZ_FNOJ01000002.1"/>
</dbReference>
<dbReference type="AlphaFoldDB" id="A0A1H2QSW1"/>
<dbReference type="CDD" id="cd08966">
    <property type="entry name" value="EcFpg-like_N"/>
    <property type="match status" value="1"/>
</dbReference>
<protein>
    <recommendedName>
        <fullName evidence="15">Formamidopyrimidine-DNA glycosylase</fullName>
        <shortName evidence="15">Fapy-DNA glycosylase</shortName>
        <ecNumber evidence="15">3.2.2.23</ecNumber>
    </recommendedName>
    <alternativeName>
        <fullName evidence="15">DNA-(apurinic or apyrimidinic site) lyase MutM</fullName>
        <shortName evidence="15">AP lyase MutM</shortName>
        <ecNumber evidence="15">4.2.99.18</ecNumber>
    </alternativeName>
</protein>
<dbReference type="GO" id="GO:0003690">
    <property type="term" value="F:double-stranded DNA binding"/>
    <property type="evidence" value="ECO:0007669"/>
    <property type="project" value="UniProtKB-ARBA"/>
</dbReference>
<sequence>MPELPEVETVRRGLAELVSGDVIVDVQVSLPRIIRYPSVADFVDRATGRTIRAIGRRGKYLLFDLAPYTLVSHLRMEGQYRVVPTSEPLALHTHVIFRLASGRDLRYRDVRQFGTMDLLLPDESRPSGLQTLGPEPFDSNLTPTLLRSSLQRRTGPVKAVLLDQTIIAGLGNIYVDEALFLSGIHPLEPANRLGPKRLARLLSSIRDVLGRAIEAGGSSIRTYQDGYGRHGGFQIQLNVYGRTGEACRQCGSEIQRTRVSGRGTHYCPQCQRRGRIPRTRVQPEREVGG</sequence>
<dbReference type="GO" id="GO:0034039">
    <property type="term" value="F:8-oxo-7,8-dihydroguanine DNA N-glycosylase activity"/>
    <property type="evidence" value="ECO:0007669"/>
    <property type="project" value="TreeGrafter"/>
</dbReference>
<dbReference type="PROSITE" id="PS01242">
    <property type="entry name" value="ZF_FPG_1"/>
    <property type="match status" value="1"/>
</dbReference>
<evidence type="ECO:0000256" key="8">
    <source>
        <dbReference type="ARBA" id="ARBA00022833"/>
    </source>
</evidence>
<feature type="binding site" evidence="15">
    <location>
        <position position="92"/>
    </location>
    <ligand>
        <name>DNA</name>
        <dbReference type="ChEBI" id="CHEBI:16991"/>
    </ligand>
</feature>
<dbReference type="STRING" id="89784.SAMN04489725_10237"/>
<dbReference type="NCBIfam" id="TIGR00577">
    <property type="entry name" value="fpg"/>
    <property type="match status" value="1"/>
</dbReference>
<proteinExistence type="inferred from homology"/>
<dbReference type="InterPro" id="IPR010663">
    <property type="entry name" value="Znf_FPG/IleRS"/>
</dbReference>
<evidence type="ECO:0000256" key="9">
    <source>
        <dbReference type="ARBA" id="ARBA00023125"/>
    </source>
</evidence>
<keyword evidence="13 15" id="KW-0326">Glycosidase</keyword>
<evidence type="ECO:0000256" key="1">
    <source>
        <dbReference type="ARBA" id="ARBA00001668"/>
    </source>
</evidence>
<evidence type="ECO:0000256" key="10">
    <source>
        <dbReference type="ARBA" id="ARBA00023204"/>
    </source>
</evidence>
<evidence type="ECO:0000256" key="3">
    <source>
        <dbReference type="ARBA" id="ARBA00011245"/>
    </source>
</evidence>
<dbReference type="GO" id="GO:0140078">
    <property type="term" value="F:class I DNA-(apurinic or apyrimidinic site) endonuclease activity"/>
    <property type="evidence" value="ECO:0007669"/>
    <property type="project" value="UniProtKB-EC"/>
</dbReference>
<feature type="binding site" evidence="15">
    <location>
        <position position="153"/>
    </location>
    <ligand>
        <name>DNA</name>
        <dbReference type="ChEBI" id="CHEBI:16991"/>
    </ligand>
</feature>
<evidence type="ECO:0000313" key="18">
    <source>
        <dbReference type="EMBL" id="SDW10267.1"/>
    </source>
</evidence>
<dbReference type="PROSITE" id="PS51068">
    <property type="entry name" value="FPG_CAT"/>
    <property type="match status" value="1"/>
</dbReference>
<keyword evidence="7 15" id="KW-0378">Hydrolase</keyword>
<keyword evidence="4 15" id="KW-0479">Metal-binding</keyword>
<reference evidence="19" key="1">
    <citation type="submission" date="2016-10" db="EMBL/GenBank/DDBJ databases">
        <authorList>
            <person name="Varghese N."/>
        </authorList>
    </citation>
    <scope>NUCLEOTIDE SEQUENCE [LARGE SCALE GENOMIC DNA]</scope>
    <source>
        <strain evidence="19">DSM 12489</strain>
    </source>
</reference>
<evidence type="ECO:0000256" key="13">
    <source>
        <dbReference type="ARBA" id="ARBA00023295"/>
    </source>
</evidence>
<dbReference type="GO" id="GO:0003684">
    <property type="term" value="F:damaged DNA binding"/>
    <property type="evidence" value="ECO:0007669"/>
    <property type="project" value="InterPro"/>
</dbReference>
<feature type="domain" description="Formamidopyrimidine-DNA glycosylase catalytic" evidence="17">
    <location>
        <begin position="2"/>
        <end position="114"/>
    </location>
</feature>
<keyword evidence="5 15" id="KW-0227">DNA damage</keyword>
<dbReference type="InterPro" id="IPR015887">
    <property type="entry name" value="DNA_glyclase_Znf_dom_DNA_BS"/>
</dbReference>
<dbReference type="PANTHER" id="PTHR22993">
    <property type="entry name" value="FORMAMIDOPYRIMIDINE-DNA GLYCOSYLASE"/>
    <property type="match status" value="1"/>
</dbReference>
<dbReference type="EC" id="4.2.99.18" evidence="15"/>